<accession>A0AAD1U9H5</accession>
<feature type="transmembrane region" description="Helical" evidence="9">
    <location>
        <begin position="113"/>
        <end position="137"/>
    </location>
</feature>
<evidence type="ECO:0000313" key="11">
    <source>
        <dbReference type="EMBL" id="CAI2364885.1"/>
    </source>
</evidence>
<comment type="similarity">
    <text evidence="2">Belongs to the amino acid/polyamine transporter 2 family.</text>
</comment>
<feature type="transmembrane region" description="Helical" evidence="9">
    <location>
        <begin position="305"/>
        <end position="325"/>
    </location>
</feature>
<feature type="transmembrane region" description="Helical" evidence="9">
    <location>
        <begin position="446"/>
        <end position="465"/>
    </location>
</feature>
<feature type="transmembrane region" description="Helical" evidence="9">
    <location>
        <begin position="36"/>
        <end position="60"/>
    </location>
</feature>
<feature type="domain" description="Amino acid transporter transmembrane" evidence="10">
    <location>
        <begin position="39"/>
        <end position="527"/>
    </location>
</feature>
<keyword evidence="5" id="KW-0029">Amino-acid transport</keyword>
<dbReference type="AlphaFoldDB" id="A0AAD1U9H5"/>
<feature type="transmembrane region" description="Helical" evidence="9">
    <location>
        <begin position="471"/>
        <end position="494"/>
    </location>
</feature>
<name>A0AAD1U9H5_EUPCR</name>
<comment type="subcellular location">
    <subcellularLocation>
        <location evidence="1">Membrane</location>
        <topology evidence="1">Multi-pass membrane protein</topology>
    </subcellularLocation>
</comment>
<evidence type="ECO:0000256" key="6">
    <source>
        <dbReference type="ARBA" id="ARBA00022989"/>
    </source>
</evidence>
<feature type="transmembrane region" description="Helical" evidence="9">
    <location>
        <begin position="72"/>
        <end position="93"/>
    </location>
</feature>
<comment type="caution">
    <text evidence="11">The sequence shown here is derived from an EMBL/GenBank/DDBJ whole genome shotgun (WGS) entry which is preliminary data.</text>
</comment>
<proteinExistence type="inferred from homology"/>
<dbReference type="InterPro" id="IPR013057">
    <property type="entry name" value="AA_transpt_TM"/>
</dbReference>
<feature type="transmembrane region" description="Helical" evidence="9">
    <location>
        <begin position="157"/>
        <end position="175"/>
    </location>
</feature>
<dbReference type="PANTHER" id="PTHR22950">
    <property type="entry name" value="AMINO ACID TRANSPORTER"/>
    <property type="match status" value="1"/>
</dbReference>
<evidence type="ECO:0000313" key="12">
    <source>
        <dbReference type="Proteomes" id="UP001295684"/>
    </source>
</evidence>
<sequence length="537" mass="59765">MNVRIGKFTKIKHDPEVQSQQKDKDKVDVAPQPQKVAGIGVFMCALTLLGTRLGGGIVGIPGANKTIGYATFQSIMSVYVFMGMFSVWMLFRVREITGKASYSDLGIYLFGPWSIYFINAVVALAQLGFPIIFFIVFGDVAKSLIHEINPEAGEFWTSRWFIHSLLAVLMLYLVLQKEIQSLKYAGFALLGMISVFIILLFLHFLVSDPDPDPSEDLAETTVDVEFLSKLPTMISSFSFQPSLFTAFASLKNKTTANGLKAGWIAIWVAYATYTITPLLGFGLFGEEVESNLLKNLAGDSRTLPIILQIVFLIIAIVHIPIIFFIGKEAALIIFDEATRGSYSKQSGKQKVQADPSSEKESVHEENKDDQFEKDEEEQEGGDENSPVHESNQKSIHELKSDIKETANPKYQPSMSHSLEVPNKKVKESTDVKLTNPKEYLNMHPGFYYMVTIICYFVVVILSIVVGDVSVFFGLIGATAGCWNIIAGPASFYVIAIHKHKVPLDTWQSKLSYIIAWIYCILGYGCMIVFNICVILEA</sequence>
<evidence type="ECO:0000256" key="2">
    <source>
        <dbReference type="ARBA" id="ARBA00008066"/>
    </source>
</evidence>
<feature type="transmembrane region" description="Helical" evidence="9">
    <location>
        <begin position="262"/>
        <end position="285"/>
    </location>
</feature>
<keyword evidence="12" id="KW-1185">Reference proteome</keyword>
<dbReference type="GO" id="GO:0016020">
    <property type="term" value="C:membrane"/>
    <property type="evidence" value="ECO:0007669"/>
    <property type="project" value="UniProtKB-SubCell"/>
</dbReference>
<evidence type="ECO:0000256" key="7">
    <source>
        <dbReference type="ARBA" id="ARBA00023136"/>
    </source>
</evidence>
<dbReference type="GO" id="GO:0015179">
    <property type="term" value="F:L-amino acid transmembrane transporter activity"/>
    <property type="evidence" value="ECO:0007669"/>
    <property type="project" value="TreeGrafter"/>
</dbReference>
<evidence type="ECO:0000256" key="9">
    <source>
        <dbReference type="SAM" id="Phobius"/>
    </source>
</evidence>
<feature type="compositionally biased region" description="Basic and acidic residues" evidence="8">
    <location>
        <begin position="356"/>
        <end position="370"/>
    </location>
</feature>
<evidence type="ECO:0000256" key="1">
    <source>
        <dbReference type="ARBA" id="ARBA00004141"/>
    </source>
</evidence>
<gene>
    <name evidence="11" type="ORF">ECRASSUSDP1_LOCUS6235</name>
</gene>
<evidence type="ECO:0000256" key="8">
    <source>
        <dbReference type="SAM" id="MobiDB-lite"/>
    </source>
</evidence>
<organism evidence="11 12">
    <name type="scientific">Euplotes crassus</name>
    <dbReference type="NCBI Taxonomy" id="5936"/>
    <lineage>
        <taxon>Eukaryota</taxon>
        <taxon>Sar</taxon>
        <taxon>Alveolata</taxon>
        <taxon>Ciliophora</taxon>
        <taxon>Intramacronucleata</taxon>
        <taxon>Spirotrichea</taxon>
        <taxon>Hypotrichia</taxon>
        <taxon>Euplotida</taxon>
        <taxon>Euplotidae</taxon>
        <taxon>Moneuplotes</taxon>
    </lineage>
</organism>
<feature type="compositionally biased region" description="Acidic residues" evidence="8">
    <location>
        <begin position="371"/>
        <end position="382"/>
    </location>
</feature>
<evidence type="ECO:0000256" key="4">
    <source>
        <dbReference type="ARBA" id="ARBA00022692"/>
    </source>
</evidence>
<dbReference type="PANTHER" id="PTHR22950:SF458">
    <property type="entry name" value="SODIUM-COUPLED NEUTRAL AMINO ACID TRANSPORTER 11-RELATED"/>
    <property type="match status" value="1"/>
</dbReference>
<keyword evidence="6 9" id="KW-1133">Transmembrane helix</keyword>
<dbReference type="Proteomes" id="UP001295684">
    <property type="component" value="Unassembled WGS sequence"/>
</dbReference>
<evidence type="ECO:0000256" key="3">
    <source>
        <dbReference type="ARBA" id="ARBA00022448"/>
    </source>
</evidence>
<keyword evidence="7 9" id="KW-0472">Membrane</keyword>
<feature type="transmembrane region" description="Helical" evidence="9">
    <location>
        <begin position="226"/>
        <end position="250"/>
    </location>
</feature>
<feature type="transmembrane region" description="Helical" evidence="9">
    <location>
        <begin position="187"/>
        <end position="206"/>
    </location>
</feature>
<keyword evidence="4 9" id="KW-0812">Transmembrane</keyword>
<keyword evidence="3" id="KW-0813">Transport</keyword>
<dbReference type="EMBL" id="CAMPGE010006041">
    <property type="protein sequence ID" value="CAI2364885.1"/>
    <property type="molecule type" value="Genomic_DNA"/>
</dbReference>
<feature type="transmembrane region" description="Helical" evidence="9">
    <location>
        <begin position="515"/>
        <end position="536"/>
    </location>
</feature>
<protein>
    <recommendedName>
        <fullName evidence="10">Amino acid transporter transmembrane domain-containing protein</fullName>
    </recommendedName>
</protein>
<evidence type="ECO:0000256" key="5">
    <source>
        <dbReference type="ARBA" id="ARBA00022970"/>
    </source>
</evidence>
<feature type="region of interest" description="Disordered" evidence="8">
    <location>
        <begin position="344"/>
        <end position="392"/>
    </location>
</feature>
<evidence type="ECO:0000259" key="10">
    <source>
        <dbReference type="Pfam" id="PF01490"/>
    </source>
</evidence>
<reference evidence="11" key="1">
    <citation type="submission" date="2023-07" db="EMBL/GenBank/DDBJ databases">
        <authorList>
            <consortium name="AG Swart"/>
            <person name="Singh M."/>
            <person name="Singh A."/>
            <person name="Seah K."/>
            <person name="Emmerich C."/>
        </authorList>
    </citation>
    <scope>NUCLEOTIDE SEQUENCE</scope>
    <source>
        <strain evidence="11">DP1</strain>
    </source>
</reference>
<dbReference type="Pfam" id="PF01490">
    <property type="entry name" value="Aa_trans"/>
    <property type="match status" value="1"/>
</dbReference>